<accession>A0ABQ5X9W7</accession>
<keyword evidence="2" id="KW-1185">Reference proteome</keyword>
<gene>
    <name evidence="1" type="ORF">GCM10007898_14310</name>
</gene>
<name>A0ABQ5X9W7_9GAMM</name>
<proteinExistence type="predicted"/>
<comment type="caution">
    <text evidence="1">The sequence shown here is derived from an EMBL/GenBank/DDBJ whole genome shotgun (WGS) entry which is preliminary data.</text>
</comment>
<dbReference type="RefSeq" id="WP_284331307.1">
    <property type="nucleotide sequence ID" value="NZ_BSOA01000012.1"/>
</dbReference>
<evidence type="ECO:0000313" key="1">
    <source>
        <dbReference type="EMBL" id="GLQ87863.1"/>
    </source>
</evidence>
<reference evidence="2" key="1">
    <citation type="journal article" date="2019" name="Int. J. Syst. Evol. Microbiol.">
        <title>The Global Catalogue of Microorganisms (GCM) 10K type strain sequencing project: providing services to taxonomists for standard genome sequencing and annotation.</title>
        <authorList>
            <consortium name="The Broad Institute Genomics Platform"/>
            <consortium name="The Broad Institute Genome Sequencing Center for Infectious Disease"/>
            <person name="Wu L."/>
            <person name="Ma J."/>
        </authorList>
    </citation>
    <scope>NUCLEOTIDE SEQUENCE [LARGE SCALE GENOMIC DNA]</scope>
    <source>
        <strain evidence="2">NBRC 111981</strain>
    </source>
</reference>
<sequence>MDPVLMAGELVEIASSLPPDSIVCLELPASVINAHQFSSSSESFFAVAVEKASISSERPDGSPGGTIQAGPENALRISLAPGETERLFLLRKKAVSDMNALFGDEQEMLFEFARAQRALKAALSIRDMMMGRKEAGLSNGSIGLESAIKAVDDAIEKFLACEIPISVPIPDGKK</sequence>
<evidence type="ECO:0000313" key="2">
    <source>
        <dbReference type="Proteomes" id="UP001156627"/>
    </source>
</evidence>
<protein>
    <submittedName>
        <fullName evidence="1">Uncharacterized protein</fullName>
    </submittedName>
</protein>
<dbReference type="Proteomes" id="UP001156627">
    <property type="component" value="Unassembled WGS sequence"/>
</dbReference>
<organism evidence="1 2">
    <name type="scientific">Dyella flagellata</name>
    <dbReference type="NCBI Taxonomy" id="1867833"/>
    <lineage>
        <taxon>Bacteria</taxon>
        <taxon>Pseudomonadati</taxon>
        <taxon>Pseudomonadota</taxon>
        <taxon>Gammaproteobacteria</taxon>
        <taxon>Lysobacterales</taxon>
        <taxon>Rhodanobacteraceae</taxon>
        <taxon>Dyella</taxon>
    </lineage>
</organism>
<dbReference type="EMBL" id="BSOA01000012">
    <property type="protein sequence ID" value="GLQ87863.1"/>
    <property type="molecule type" value="Genomic_DNA"/>
</dbReference>